<protein>
    <recommendedName>
        <fullName evidence="2">Phosphofurin acidic cluster sorting protein 1/2 C-terminal domain-containing protein</fullName>
    </recommendedName>
</protein>
<evidence type="ECO:0000313" key="4">
    <source>
        <dbReference type="Proteomes" id="UP000287033"/>
    </source>
</evidence>
<feature type="non-terminal residue" evidence="3">
    <location>
        <position position="135"/>
    </location>
</feature>
<feature type="domain" description="Phosphofurin acidic cluster sorting protein 1/2 C-terminal" evidence="2">
    <location>
        <begin position="1"/>
        <end position="135"/>
    </location>
</feature>
<dbReference type="STRING" id="137246.A0A401TFD5"/>
<accession>A0A401TFD5</accession>
<dbReference type="GO" id="GO:0044325">
    <property type="term" value="F:transmembrane transporter binding"/>
    <property type="evidence" value="ECO:0007669"/>
    <property type="project" value="TreeGrafter"/>
</dbReference>
<dbReference type="OrthoDB" id="28829at2759"/>
<proteinExistence type="predicted"/>
<keyword evidence="4" id="KW-1185">Reference proteome</keyword>
<organism evidence="3 4">
    <name type="scientific">Chiloscyllium punctatum</name>
    <name type="common">Brownbanded bambooshark</name>
    <name type="synonym">Hemiscyllium punctatum</name>
    <dbReference type="NCBI Taxonomy" id="137246"/>
    <lineage>
        <taxon>Eukaryota</taxon>
        <taxon>Metazoa</taxon>
        <taxon>Chordata</taxon>
        <taxon>Craniata</taxon>
        <taxon>Vertebrata</taxon>
        <taxon>Chondrichthyes</taxon>
        <taxon>Elasmobranchii</taxon>
        <taxon>Galeomorphii</taxon>
        <taxon>Galeoidea</taxon>
        <taxon>Orectolobiformes</taxon>
        <taxon>Hemiscylliidae</taxon>
        <taxon>Chiloscyllium</taxon>
    </lineage>
</organism>
<evidence type="ECO:0000259" key="2">
    <source>
        <dbReference type="Pfam" id="PF10254"/>
    </source>
</evidence>
<dbReference type="GO" id="GO:0072659">
    <property type="term" value="P:protein localization to plasma membrane"/>
    <property type="evidence" value="ECO:0007669"/>
    <property type="project" value="TreeGrafter"/>
</dbReference>
<dbReference type="PANTHER" id="PTHR13280:SF16">
    <property type="entry name" value="PHOSPHOFURIN ACIDIC CLUSTER SORTING PROTEIN 1"/>
    <property type="match status" value="1"/>
</dbReference>
<evidence type="ECO:0000256" key="1">
    <source>
        <dbReference type="SAM" id="MobiDB-lite"/>
    </source>
</evidence>
<evidence type="ECO:0000313" key="3">
    <source>
        <dbReference type="EMBL" id="GCC41325.1"/>
    </source>
</evidence>
<comment type="caution">
    <text evidence="3">The sequence shown here is derived from an EMBL/GenBank/DDBJ whole genome shotgun (WGS) entry which is preliminary data.</text>
</comment>
<feature type="region of interest" description="Disordered" evidence="1">
    <location>
        <begin position="1"/>
        <end position="65"/>
    </location>
</feature>
<dbReference type="AlphaFoldDB" id="A0A401TFD5"/>
<feature type="non-terminal residue" evidence="3">
    <location>
        <position position="1"/>
    </location>
</feature>
<dbReference type="EMBL" id="BEZZ01055811">
    <property type="protein sequence ID" value="GCC41325.1"/>
    <property type="molecule type" value="Genomic_DNA"/>
</dbReference>
<dbReference type="Pfam" id="PF10254">
    <property type="entry name" value="Pacs-1"/>
    <property type="match status" value="1"/>
</dbReference>
<feature type="compositionally biased region" description="Low complexity" evidence="1">
    <location>
        <begin position="26"/>
        <end position="65"/>
    </location>
</feature>
<gene>
    <name evidence="3" type="ORF">chiPu_0025289</name>
</gene>
<dbReference type="Proteomes" id="UP000287033">
    <property type="component" value="Unassembled WGS sequence"/>
</dbReference>
<reference evidence="3 4" key="1">
    <citation type="journal article" date="2018" name="Nat. Ecol. Evol.">
        <title>Shark genomes provide insights into elasmobranch evolution and the origin of vertebrates.</title>
        <authorList>
            <person name="Hara Y"/>
            <person name="Yamaguchi K"/>
            <person name="Onimaru K"/>
            <person name="Kadota M"/>
            <person name="Koyanagi M"/>
            <person name="Keeley SD"/>
            <person name="Tatsumi K"/>
            <person name="Tanaka K"/>
            <person name="Motone F"/>
            <person name="Kageyama Y"/>
            <person name="Nozu R"/>
            <person name="Adachi N"/>
            <person name="Nishimura O"/>
            <person name="Nakagawa R"/>
            <person name="Tanegashima C"/>
            <person name="Kiyatake I"/>
            <person name="Matsumoto R"/>
            <person name="Murakumo K"/>
            <person name="Nishida K"/>
            <person name="Terakita A"/>
            <person name="Kuratani S"/>
            <person name="Sato K"/>
            <person name="Hyodo S Kuraku.S."/>
        </authorList>
    </citation>
    <scope>NUCLEOTIDE SEQUENCE [LARGE SCALE GENOMIC DNA]</scope>
</reference>
<sequence>VVKVGIIEPCPSPAGSELEDPVTTVSCAPSTSPPHSSSSALVKEVSSTPPSSPSMGGNLSAASASAGEAMGLQVDYWLSHSADRRKEGEKRDVNVKNTLKSAFRSVQVSRLPNGGELSPSVTMSMTVVTKEKNKK</sequence>
<dbReference type="InterPro" id="IPR019381">
    <property type="entry name" value="PACS1/2_C"/>
</dbReference>
<dbReference type="PANTHER" id="PTHR13280">
    <property type="entry name" value="PHOSPHOFURIN ACIDIC CLUSTER SORTING PROTEIN"/>
    <property type="match status" value="1"/>
</dbReference>
<name>A0A401TFD5_CHIPU</name>